<keyword evidence="1" id="KW-0472">Membrane</keyword>
<gene>
    <name evidence="2" type="ORF">ACPOL_0024</name>
</gene>
<reference evidence="2 3" key="1">
    <citation type="journal article" date="2018" name="Front. Microbiol.">
        <title>Hydrolytic Capabilities as a Key to Environmental Success: Chitinolytic and Cellulolytic Acidobacteria From Acidic Sub-arctic Soils and Boreal Peatlands.</title>
        <authorList>
            <person name="Belova S.E."/>
            <person name="Ravin N.V."/>
            <person name="Pankratov T.A."/>
            <person name="Rakitin A.L."/>
            <person name="Ivanova A.A."/>
            <person name="Beletsky A.V."/>
            <person name="Mardanov A.V."/>
            <person name="Sinninghe Damste J.S."/>
            <person name="Dedysh S.N."/>
        </authorList>
    </citation>
    <scope>NUCLEOTIDE SEQUENCE [LARGE SCALE GENOMIC DNA]</scope>
    <source>
        <strain evidence="2 3">SBC82</strain>
    </source>
</reference>
<keyword evidence="1" id="KW-0812">Transmembrane</keyword>
<proteinExistence type="predicted"/>
<sequence>MRGDYEQHLADCPCCHSRQRFHRTIDVSLILLSTVSTAAFLLALAVIHHIDPLQHFAIVRLHLHDIDVVLTMQFAAVAGLFASLLIWLLVALVTPAPMYIRGVALERARVLQGRIPEHLRERLPRNVA</sequence>
<keyword evidence="3" id="KW-1185">Reference proteome</keyword>
<feature type="transmembrane region" description="Helical" evidence="1">
    <location>
        <begin position="27"/>
        <end position="50"/>
    </location>
</feature>
<dbReference type="Proteomes" id="UP000253606">
    <property type="component" value="Chromosome"/>
</dbReference>
<name>A0A2Z5FRU5_9BACT</name>
<keyword evidence="1" id="KW-1133">Transmembrane helix</keyword>
<organism evidence="2 3">
    <name type="scientific">Acidisarcina polymorpha</name>
    <dbReference type="NCBI Taxonomy" id="2211140"/>
    <lineage>
        <taxon>Bacteria</taxon>
        <taxon>Pseudomonadati</taxon>
        <taxon>Acidobacteriota</taxon>
        <taxon>Terriglobia</taxon>
        <taxon>Terriglobales</taxon>
        <taxon>Acidobacteriaceae</taxon>
        <taxon>Acidisarcina</taxon>
    </lineage>
</organism>
<dbReference type="EMBL" id="CP030840">
    <property type="protein sequence ID" value="AXC09411.1"/>
    <property type="molecule type" value="Genomic_DNA"/>
</dbReference>
<dbReference type="AlphaFoldDB" id="A0A2Z5FRU5"/>
<dbReference type="KEGG" id="abas:ACPOL_0024"/>
<protein>
    <submittedName>
        <fullName evidence="2">Uncharacterized protein</fullName>
    </submittedName>
</protein>
<evidence type="ECO:0000256" key="1">
    <source>
        <dbReference type="SAM" id="Phobius"/>
    </source>
</evidence>
<accession>A0A2Z5FRU5</accession>
<evidence type="ECO:0000313" key="2">
    <source>
        <dbReference type="EMBL" id="AXC09411.1"/>
    </source>
</evidence>
<evidence type="ECO:0000313" key="3">
    <source>
        <dbReference type="Proteomes" id="UP000253606"/>
    </source>
</evidence>
<feature type="transmembrane region" description="Helical" evidence="1">
    <location>
        <begin position="70"/>
        <end position="93"/>
    </location>
</feature>